<dbReference type="AlphaFoldDB" id="A0A0C2N2N6"/>
<organism evidence="1 2">
    <name type="scientific">Thelohanellus kitauei</name>
    <name type="common">Myxosporean</name>
    <dbReference type="NCBI Taxonomy" id="669202"/>
    <lineage>
        <taxon>Eukaryota</taxon>
        <taxon>Metazoa</taxon>
        <taxon>Cnidaria</taxon>
        <taxon>Myxozoa</taxon>
        <taxon>Myxosporea</taxon>
        <taxon>Bivalvulida</taxon>
        <taxon>Platysporina</taxon>
        <taxon>Myxobolidae</taxon>
        <taxon>Thelohanellus</taxon>
    </lineage>
</organism>
<gene>
    <name evidence="1" type="ORF">RF11_15623</name>
</gene>
<accession>A0A0C2N2N6</accession>
<keyword evidence="2" id="KW-1185">Reference proteome</keyword>
<evidence type="ECO:0000313" key="2">
    <source>
        <dbReference type="Proteomes" id="UP000031668"/>
    </source>
</evidence>
<name>A0A0C2N2N6_THEKT</name>
<comment type="caution">
    <text evidence="1">The sequence shown here is derived from an EMBL/GenBank/DDBJ whole genome shotgun (WGS) entry which is preliminary data.</text>
</comment>
<reference evidence="1 2" key="1">
    <citation type="journal article" date="2014" name="Genome Biol. Evol.">
        <title>The genome of the myxosporean Thelohanellus kitauei shows adaptations to nutrient acquisition within its fish host.</title>
        <authorList>
            <person name="Yang Y."/>
            <person name="Xiong J."/>
            <person name="Zhou Z."/>
            <person name="Huo F."/>
            <person name="Miao W."/>
            <person name="Ran C."/>
            <person name="Liu Y."/>
            <person name="Zhang J."/>
            <person name="Feng J."/>
            <person name="Wang M."/>
            <person name="Wang M."/>
            <person name="Wang L."/>
            <person name="Yao B."/>
        </authorList>
    </citation>
    <scope>NUCLEOTIDE SEQUENCE [LARGE SCALE GENOMIC DNA]</scope>
    <source>
        <strain evidence="1">Wuqing</strain>
    </source>
</reference>
<evidence type="ECO:0000313" key="1">
    <source>
        <dbReference type="EMBL" id="KII73921.1"/>
    </source>
</evidence>
<proteinExistence type="predicted"/>
<dbReference type="EMBL" id="JWZT01000607">
    <property type="protein sequence ID" value="KII73921.1"/>
    <property type="molecule type" value="Genomic_DNA"/>
</dbReference>
<dbReference type="Proteomes" id="UP000031668">
    <property type="component" value="Unassembled WGS sequence"/>
</dbReference>
<protein>
    <submittedName>
        <fullName evidence="1">Uncharacterized protein</fullName>
    </submittedName>
</protein>
<sequence>MVLCTLNNFTKLANTEAIQCIHSSTESGSVEALFLHHHHKTSPTSKSSFSLPESEVLLSSASHDFHKLVPRNHFVDLQKEIFSILTNTLNSGLSSCDWQASSAAVLMRESLSNPANSRSITKSSHNFQRCRVHSPIWHIVPDFDDDGDTLVDIELIHSKIS</sequence>